<dbReference type="Proteomes" id="UP000604046">
    <property type="component" value="Unassembled WGS sequence"/>
</dbReference>
<feature type="transmembrane region" description="Helical" evidence="2">
    <location>
        <begin position="332"/>
        <end position="352"/>
    </location>
</feature>
<keyword evidence="2" id="KW-1133">Transmembrane helix</keyword>
<evidence type="ECO:0000256" key="2">
    <source>
        <dbReference type="SAM" id="Phobius"/>
    </source>
</evidence>
<evidence type="ECO:0000313" key="3">
    <source>
        <dbReference type="EMBL" id="CAE7322029.1"/>
    </source>
</evidence>
<evidence type="ECO:0000313" key="4">
    <source>
        <dbReference type="Proteomes" id="UP000604046"/>
    </source>
</evidence>
<name>A0A812NSL1_9DINO</name>
<keyword evidence="2" id="KW-0472">Membrane</keyword>
<organism evidence="3 4">
    <name type="scientific">Symbiodinium natans</name>
    <dbReference type="NCBI Taxonomy" id="878477"/>
    <lineage>
        <taxon>Eukaryota</taxon>
        <taxon>Sar</taxon>
        <taxon>Alveolata</taxon>
        <taxon>Dinophyceae</taxon>
        <taxon>Suessiales</taxon>
        <taxon>Symbiodiniaceae</taxon>
        <taxon>Symbiodinium</taxon>
    </lineage>
</organism>
<dbReference type="PANTHER" id="PTHR36851">
    <property type="entry name" value="UNNAMED PRODUCT"/>
    <property type="match status" value="1"/>
</dbReference>
<accession>A0A812NSL1</accession>
<feature type="transmembrane region" description="Helical" evidence="2">
    <location>
        <begin position="295"/>
        <end position="312"/>
    </location>
</feature>
<feature type="region of interest" description="Disordered" evidence="1">
    <location>
        <begin position="372"/>
        <end position="398"/>
    </location>
</feature>
<dbReference type="OrthoDB" id="10611736at2759"/>
<gene>
    <name evidence="3" type="primary">MGLL</name>
    <name evidence="3" type="ORF">SNAT2548_LOCUS16875</name>
</gene>
<dbReference type="EMBL" id="CAJNDS010002094">
    <property type="protein sequence ID" value="CAE7322029.1"/>
    <property type="molecule type" value="Genomic_DNA"/>
</dbReference>
<protein>
    <submittedName>
        <fullName evidence="3">MGLL protein</fullName>
    </submittedName>
</protein>
<dbReference type="PANTHER" id="PTHR36851:SF1">
    <property type="entry name" value="GLYCO_TRANS_2-LIKE DOMAIN-CONTAINING PROTEIN"/>
    <property type="match status" value="1"/>
</dbReference>
<feature type="transmembrane region" description="Helical" evidence="2">
    <location>
        <begin position="265"/>
        <end position="283"/>
    </location>
</feature>
<evidence type="ECO:0000256" key="1">
    <source>
        <dbReference type="SAM" id="MobiDB-lite"/>
    </source>
</evidence>
<reference evidence="3" key="1">
    <citation type="submission" date="2021-02" db="EMBL/GenBank/DDBJ databases">
        <authorList>
            <person name="Dougan E. K."/>
            <person name="Rhodes N."/>
            <person name="Thang M."/>
            <person name="Chan C."/>
        </authorList>
    </citation>
    <scope>NUCLEOTIDE SEQUENCE</scope>
</reference>
<dbReference type="AlphaFoldDB" id="A0A812NSL1"/>
<keyword evidence="4" id="KW-1185">Reference proteome</keyword>
<sequence length="410" mass="45939">MNQSRQAKNLIVLIAMEARAPNNEKLRSQIESLMTNVREIRFYEHPAGIPGDLPGAASNCSYAMGEFRQELFSDCVNFADWGFVKLDAQVIPHPRFFCALAQELDAWKHHRRAVTWTPPVVHAIHSNAAYGIGSAYALMIETETMGSLYWLNFYPFGQYGMPLEQYFRAGTHHPSYVPEDELTMDQCKWTNQYVPLESLWVPVIKAPPMGNSFWEAFEETVVQQRRFFGGSLWALPLRAFYAPGSMLWKALDLAVALVIRVYPQLGFLPAGIIAYSLQVAGIIEMPSSSALVESFLPLVLQVALVCVLLPMLQNMIITTMHAGEVFSIHSIVFRAVAGCVQNALITPAMWLLTCQIMIQGRHAQSYRPRKKFAQVTSGKDGTTKAAQPRTSTGGEISEDDQRLPLHMNII</sequence>
<keyword evidence="2" id="KW-0812">Transmembrane</keyword>
<proteinExistence type="predicted"/>
<comment type="caution">
    <text evidence="3">The sequence shown here is derived from an EMBL/GenBank/DDBJ whole genome shotgun (WGS) entry which is preliminary data.</text>
</comment>
<feature type="compositionally biased region" description="Polar residues" evidence="1">
    <location>
        <begin position="374"/>
        <end position="394"/>
    </location>
</feature>